<proteinExistence type="inferred from homology"/>
<keyword evidence="9 12" id="KW-0520">NAD</keyword>
<organism evidence="14 15">
    <name type="scientific">Salinisphaera japonica YTM-1</name>
    <dbReference type="NCBI Taxonomy" id="1209778"/>
    <lineage>
        <taxon>Bacteria</taxon>
        <taxon>Pseudomonadati</taxon>
        <taxon>Pseudomonadota</taxon>
        <taxon>Gammaproteobacteria</taxon>
        <taxon>Salinisphaerales</taxon>
        <taxon>Salinisphaeraceae</taxon>
        <taxon>Salinisphaera</taxon>
    </lineage>
</organism>
<feature type="transmembrane region" description="Helical" evidence="12">
    <location>
        <begin position="12"/>
        <end position="35"/>
    </location>
</feature>
<keyword evidence="15" id="KW-1185">Reference proteome</keyword>
<dbReference type="PANTHER" id="PTHR11058:SF21">
    <property type="entry name" value="NADH-QUINONE OXIDOREDUCTASE SUBUNIT A"/>
    <property type="match status" value="1"/>
</dbReference>
<dbReference type="InParanoid" id="A0A423PWP8"/>
<dbReference type="HAMAP" id="MF_01394">
    <property type="entry name" value="NDH1_NuoA"/>
    <property type="match status" value="1"/>
</dbReference>
<accession>A0A423PWP8</accession>
<comment type="subunit">
    <text evidence="12">NDH-1 is composed of 14 different subunits. Subunits NuoA, H, J, K, L, M, N constitute the membrane sector of the complex.</text>
</comment>
<evidence type="ECO:0000256" key="9">
    <source>
        <dbReference type="ARBA" id="ARBA00023027"/>
    </source>
</evidence>
<dbReference type="RefSeq" id="WP_123657525.1">
    <property type="nucleotide sequence ID" value="NZ_AYKG01000012.1"/>
</dbReference>
<evidence type="ECO:0000256" key="1">
    <source>
        <dbReference type="ARBA" id="ARBA00004141"/>
    </source>
</evidence>
<dbReference type="OrthoDB" id="9791970at2"/>
<reference evidence="14 15" key="1">
    <citation type="submission" date="2013-10" db="EMBL/GenBank/DDBJ databases">
        <title>Salinisphaera japonica YTM-1 Genome Sequencing.</title>
        <authorList>
            <person name="Lai Q."/>
            <person name="Li C."/>
            <person name="Shao Z."/>
        </authorList>
    </citation>
    <scope>NUCLEOTIDE SEQUENCE [LARGE SCALE GENOMIC DNA]</scope>
    <source>
        <strain evidence="14 15">YTM-1</strain>
    </source>
</reference>
<evidence type="ECO:0000256" key="5">
    <source>
        <dbReference type="ARBA" id="ARBA00022692"/>
    </source>
</evidence>
<evidence type="ECO:0000256" key="2">
    <source>
        <dbReference type="ARBA" id="ARBA00008472"/>
    </source>
</evidence>
<dbReference type="GO" id="GO:0050136">
    <property type="term" value="F:NADH dehydrogenase (quinone) (non-electrogenic) activity"/>
    <property type="evidence" value="ECO:0007669"/>
    <property type="project" value="UniProtKB-UniRule"/>
</dbReference>
<dbReference type="GO" id="GO:0005886">
    <property type="term" value="C:plasma membrane"/>
    <property type="evidence" value="ECO:0007669"/>
    <property type="project" value="UniProtKB-SubCell"/>
</dbReference>
<comment type="function">
    <text evidence="12">NDH-1 shuttles electrons from NADH, via FMN and iron-sulfur (Fe-S) centers, to quinones in the respiratory chain. The immediate electron acceptor for the enzyme in this species is believed to be ubiquinone. Couples the redox reaction to proton translocation (for every two electrons transferred, four hydrogen ions are translocated across the cytoplasmic membrane), and thus conserves the redox energy in a proton gradient.</text>
</comment>
<dbReference type="Gene3D" id="1.20.58.1610">
    <property type="entry name" value="NADH:ubiquinone/plastoquinone oxidoreductase, chain 3"/>
    <property type="match status" value="1"/>
</dbReference>
<evidence type="ECO:0000256" key="11">
    <source>
        <dbReference type="ARBA" id="ARBA00023136"/>
    </source>
</evidence>
<protein>
    <recommendedName>
        <fullName evidence="12">NADH-quinone oxidoreductase subunit A</fullName>
        <ecNumber evidence="12">7.1.1.-</ecNumber>
    </recommendedName>
    <alternativeName>
        <fullName evidence="12">NADH dehydrogenase I subunit A</fullName>
    </alternativeName>
    <alternativeName>
        <fullName evidence="12">NDH-1 subunit A</fullName>
    </alternativeName>
    <alternativeName>
        <fullName evidence="12">NUO1</fullName>
    </alternativeName>
</protein>
<sequence>MEPAVQHTVVIWPLILFLVAALGLVTVMLGLSYVLGGRHDNRLGNQPYESGIKPTGSARTKFSAKFYLVAIIFVLFDLEIVFIFSWAISARDLGWVGYEAFLTFLFDLTLGFAYAWKIGALDWSPRAPRQLRLDAIESNQQRNLPSEQTS</sequence>
<dbReference type="GO" id="GO:0008137">
    <property type="term" value="F:NADH dehydrogenase (ubiquinone) activity"/>
    <property type="evidence" value="ECO:0007669"/>
    <property type="project" value="InterPro"/>
</dbReference>
<dbReference type="Proteomes" id="UP000285310">
    <property type="component" value="Unassembled WGS sequence"/>
</dbReference>
<evidence type="ECO:0000313" key="14">
    <source>
        <dbReference type="EMBL" id="ROO29985.1"/>
    </source>
</evidence>
<evidence type="ECO:0000256" key="12">
    <source>
        <dbReference type="HAMAP-Rule" id="MF_01394"/>
    </source>
</evidence>
<dbReference type="GO" id="GO:0030964">
    <property type="term" value="C:NADH dehydrogenase complex"/>
    <property type="evidence" value="ECO:0007669"/>
    <property type="project" value="TreeGrafter"/>
</dbReference>
<keyword evidence="8 12" id="KW-1133">Transmembrane helix</keyword>
<evidence type="ECO:0000256" key="10">
    <source>
        <dbReference type="ARBA" id="ARBA00023075"/>
    </source>
</evidence>
<evidence type="ECO:0000256" key="13">
    <source>
        <dbReference type="RuleBase" id="RU003639"/>
    </source>
</evidence>
<feature type="transmembrane region" description="Helical" evidence="12">
    <location>
        <begin position="95"/>
        <end position="116"/>
    </location>
</feature>
<feature type="transmembrane region" description="Helical" evidence="12">
    <location>
        <begin position="66"/>
        <end position="89"/>
    </location>
</feature>
<evidence type="ECO:0000256" key="4">
    <source>
        <dbReference type="ARBA" id="ARBA00022475"/>
    </source>
</evidence>
<keyword evidence="11 12" id="KW-0472">Membrane</keyword>
<keyword evidence="10 12" id="KW-0830">Ubiquinone</keyword>
<keyword evidence="4 12" id="KW-1003">Cell membrane</keyword>
<evidence type="ECO:0000256" key="7">
    <source>
        <dbReference type="ARBA" id="ARBA00022967"/>
    </source>
</evidence>
<evidence type="ECO:0000256" key="6">
    <source>
        <dbReference type="ARBA" id="ARBA00022719"/>
    </source>
</evidence>
<dbReference type="GO" id="GO:0048038">
    <property type="term" value="F:quinone binding"/>
    <property type="evidence" value="ECO:0007669"/>
    <property type="project" value="UniProtKB-KW"/>
</dbReference>
<dbReference type="InterPro" id="IPR038430">
    <property type="entry name" value="NDAH_ubi_oxred_su3_sf"/>
</dbReference>
<keyword evidence="5 12" id="KW-0812">Transmembrane</keyword>
<dbReference type="AlphaFoldDB" id="A0A423PWP8"/>
<evidence type="ECO:0000256" key="3">
    <source>
        <dbReference type="ARBA" id="ARBA00022448"/>
    </source>
</evidence>
<dbReference type="InterPro" id="IPR023043">
    <property type="entry name" value="NAD(P)H_OxRDtase_bac/plastid"/>
</dbReference>
<dbReference type="EC" id="7.1.1.-" evidence="12"/>
<comment type="subcellular location">
    <subcellularLocation>
        <location evidence="12 13">Cell membrane</location>
        <topology evidence="12 13">Multi-pass membrane protein</topology>
    </subcellularLocation>
    <subcellularLocation>
        <location evidence="1">Membrane</location>
        <topology evidence="1">Multi-pass membrane protein</topology>
    </subcellularLocation>
</comment>
<comment type="similarity">
    <text evidence="2 12 13">Belongs to the complex I subunit 3 family.</text>
</comment>
<dbReference type="Pfam" id="PF00507">
    <property type="entry name" value="Oxidored_q4"/>
    <property type="match status" value="1"/>
</dbReference>
<keyword evidence="7 12" id="KW-1278">Translocase</keyword>
<gene>
    <name evidence="12" type="primary">nuoA</name>
    <name evidence="14" type="ORF">SAJA_04895</name>
</gene>
<dbReference type="InterPro" id="IPR000440">
    <property type="entry name" value="NADH_UbQ/plastoQ_OxRdtase_su3"/>
</dbReference>
<comment type="caution">
    <text evidence="14">The sequence shown here is derived from an EMBL/GenBank/DDBJ whole genome shotgun (WGS) entry which is preliminary data.</text>
</comment>
<dbReference type="EMBL" id="AYKG01000012">
    <property type="protein sequence ID" value="ROO29985.1"/>
    <property type="molecule type" value="Genomic_DNA"/>
</dbReference>
<name>A0A423PWP8_9GAMM</name>
<keyword evidence="3 12" id="KW-0813">Transport</keyword>
<evidence type="ECO:0000256" key="8">
    <source>
        <dbReference type="ARBA" id="ARBA00022989"/>
    </source>
</evidence>
<comment type="catalytic activity">
    <reaction evidence="12 13">
        <text>a quinone + NADH + 5 H(+)(in) = a quinol + NAD(+) + 4 H(+)(out)</text>
        <dbReference type="Rhea" id="RHEA:57888"/>
        <dbReference type="ChEBI" id="CHEBI:15378"/>
        <dbReference type="ChEBI" id="CHEBI:24646"/>
        <dbReference type="ChEBI" id="CHEBI:57540"/>
        <dbReference type="ChEBI" id="CHEBI:57945"/>
        <dbReference type="ChEBI" id="CHEBI:132124"/>
    </reaction>
</comment>
<dbReference type="FunCoup" id="A0A423PWP8">
    <property type="interactions" value="196"/>
</dbReference>
<dbReference type="PANTHER" id="PTHR11058">
    <property type="entry name" value="NADH-UBIQUINONE OXIDOREDUCTASE CHAIN 3"/>
    <property type="match status" value="1"/>
</dbReference>
<evidence type="ECO:0000313" key="15">
    <source>
        <dbReference type="Proteomes" id="UP000285310"/>
    </source>
</evidence>
<keyword evidence="6 12" id="KW-0874">Quinone</keyword>